<dbReference type="PANTHER" id="PTHR42942">
    <property type="entry name" value="6-O-METHYLGUANINE DNA METHYLTRANSFERASE"/>
    <property type="match status" value="1"/>
</dbReference>
<reference evidence="4 5" key="1">
    <citation type="submission" date="2018-09" db="EMBL/GenBank/DDBJ databases">
        <title>Phylogeny of the Shewanellaceae, and recommendation for two new genera, Pseudoshewanella and Parashewanella.</title>
        <authorList>
            <person name="Wang G."/>
        </authorList>
    </citation>
    <scope>NUCLEOTIDE SEQUENCE [LARGE SCALE GENOMIC DNA]</scope>
    <source>
        <strain evidence="4 5">C51</strain>
    </source>
</reference>
<feature type="region of interest" description="Disordered" evidence="2">
    <location>
        <begin position="49"/>
        <end position="68"/>
    </location>
</feature>
<keyword evidence="1" id="KW-0227">DNA damage</keyword>
<keyword evidence="5" id="KW-1185">Reference proteome</keyword>
<dbReference type="Proteomes" id="UP000281474">
    <property type="component" value="Unassembled WGS sequence"/>
</dbReference>
<dbReference type="CDD" id="cd06445">
    <property type="entry name" value="ATase"/>
    <property type="match status" value="1"/>
</dbReference>
<dbReference type="InterPro" id="IPR036388">
    <property type="entry name" value="WH-like_DNA-bd_sf"/>
</dbReference>
<dbReference type="InterPro" id="IPR014048">
    <property type="entry name" value="MethylDNA_cys_MeTrfase_DNA-bd"/>
</dbReference>
<dbReference type="InterPro" id="IPR052520">
    <property type="entry name" value="ATL_DNA_repair"/>
</dbReference>
<dbReference type="Gene3D" id="1.10.10.10">
    <property type="entry name" value="Winged helix-like DNA-binding domain superfamily/Winged helix DNA-binding domain"/>
    <property type="match status" value="1"/>
</dbReference>
<evidence type="ECO:0000313" key="4">
    <source>
        <dbReference type="EMBL" id="RLV58650.1"/>
    </source>
</evidence>
<evidence type="ECO:0000259" key="3">
    <source>
        <dbReference type="Pfam" id="PF01035"/>
    </source>
</evidence>
<dbReference type="GO" id="GO:0006281">
    <property type="term" value="P:DNA repair"/>
    <property type="evidence" value="ECO:0007669"/>
    <property type="project" value="InterPro"/>
</dbReference>
<evidence type="ECO:0000313" key="5">
    <source>
        <dbReference type="Proteomes" id="UP000281474"/>
    </source>
</evidence>
<dbReference type="GO" id="GO:0003824">
    <property type="term" value="F:catalytic activity"/>
    <property type="evidence" value="ECO:0007669"/>
    <property type="project" value="InterPro"/>
</dbReference>
<organism evidence="4 5">
    <name type="scientific">Parashewanella curva</name>
    <dbReference type="NCBI Taxonomy" id="2338552"/>
    <lineage>
        <taxon>Bacteria</taxon>
        <taxon>Pseudomonadati</taxon>
        <taxon>Pseudomonadota</taxon>
        <taxon>Gammaproteobacteria</taxon>
        <taxon>Alteromonadales</taxon>
        <taxon>Shewanellaceae</taxon>
        <taxon>Parashewanella</taxon>
    </lineage>
</organism>
<dbReference type="AlphaFoldDB" id="A0A3L8PTE4"/>
<evidence type="ECO:0000256" key="1">
    <source>
        <dbReference type="ARBA" id="ARBA00022763"/>
    </source>
</evidence>
<comment type="caution">
    <text evidence="4">The sequence shown here is derived from an EMBL/GenBank/DDBJ whole genome shotgun (WGS) entry which is preliminary data.</text>
</comment>
<protein>
    <submittedName>
        <fullName evidence="4">MGMT family protein</fullName>
    </submittedName>
</protein>
<dbReference type="PANTHER" id="PTHR42942:SF1">
    <property type="entry name" value="ALKYLTRANSFERASE-LIKE PROTEIN 1"/>
    <property type="match status" value="1"/>
</dbReference>
<dbReference type="InterPro" id="IPR036217">
    <property type="entry name" value="MethylDNA_cys_MeTrfase_DNAb"/>
</dbReference>
<dbReference type="Pfam" id="PF01035">
    <property type="entry name" value="DNA_binding_1"/>
    <property type="match status" value="1"/>
</dbReference>
<name>A0A3L8PTE4_9GAMM</name>
<proteinExistence type="predicted"/>
<gene>
    <name evidence="4" type="ORF">D5018_16135</name>
</gene>
<evidence type="ECO:0000256" key="2">
    <source>
        <dbReference type="SAM" id="MobiDB-lite"/>
    </source>
</evidence>
<feature type="compositionally biased region" description="Polar residues" evidence="2">
    <location>
        <begin position="53"/>
        <end position="68"/>
    </location>
</feature>
<dbReference type="EMBL" id="QZEI01000061">
    <property type="protein sequence ID" value="RLV58650.1"/>
    <property type="molecule type" value="Genomic_DNA"/>
</dbReference>
<dbReference type="OrthoDB" id="9132167at2"/>
<feature type="domain" description="Methylated-DNA-[protein]-cysteine S-methyltransferase DNA binding" evidence="3">
    <location>
        <begin position="13"/>
        <end position="91"/>
    </location>
</feature>
<accession>A0A3L8PTE4</accession>
<dbReference type="SUPFAM" id="SSF46767">
    <property type="entry name" value="Methylated DNA-protein cysteine methyltransferase, C-terminal domain"/>
    <property type="match status" value="1"/>
</dbReference>
<sequence length="119" mass="13510">MHCDNEQQLTPIQRILMVVDMIPEGKVTTYGQVADLAGLPKRARLVSKALKSSPPSRNTPWHRVINSQGKISLPKDSHGYRTQIELLRCENIEVNQGKVRLSDYKWQPCIATLVMDLPF</sequence>